<dbReference type="GO" id="GO:0005634">
    <property type="term" value="C:nucleus"/>
    <property type="evidence" value="ECO:0007669"/>
    <property type="project" value="UniProtKB-SubCell"/>
</dbReference>
<evidence type="ECO:0000256" key="6">
    <source>
        <dbReference type="ARBA" id="ARBA00023328"/>
    </source>
</evidence>
<organism evidence="7 8">
    <name type="scientific">Cryptotermes secundus</name>
    <dbReference type="NCBI Taxonomy" id="105785"/>
    <lineage>
        <taxon>Eukaryota</taxon>
        <taxon>Metazoa</taxon>
        <taxon>Ecdysozoa</taxon>
        <taxon>Arthropoda</taxon>
        <taxon>Hexapoda</taxon>
        <taxon>Insecta</taxon>
        <taxon>Pterygota</taxon>
        <taxon>Neoptera</taxon>
        <taxon>Polyneoptera</taxon>
        <taxon>Dictyoptera</taxon>
        <taxon>Blattodea</taxon>
        <taxon>Blattoidea</taxon>
        <taxon>Termitoidae</taxon>
        <taxon>Kalotermitidae</taxon>
        <taxon>Cryptotermitinae</taxon>
        <taxon>Cryptotermes</taxon>
    </lineage>
</organism>
<dbReference type="InterPro" id="IPR012485">
    <property type="entry name" value="CENP-I"/>
</dbReference>
<accession>A0A2J7QBN4</accession>
<comment type="caution">
    <text evidence="7">The sequence shown here is derived from an EMBL/GenBank/DDBJ whole genome shotgun (WGS) entry which is preliminary data.</text>
</comment>
<dbReference type="PANTHER" id="PTHR48208:SF2">
    <property type="entry name" value="CENTROMERE PROTEIN I"/>
    <property type="match status" value="1"/>
</dbReference>
<protein>
    <recommendedName>
        <fullName evidence="9">Centromere protein I</fullName>
    </recommendedName>
</protein>
<evidence type="ECO:0000256" key="2">
    <source>
        <dbReference type="ARBA" id="ARBA00004584"/>
    </source>
</evidence>
<dbReference type="STRING" id="105785.A0A2J7QBN4"/>
<dbReference type="Pfam" id="PF07778">
    <property type="entry name" value="CENP-I"/>
    <property type="match status" value="1"/>
</dbReference>
<evidence type="ECO:0000313" key="8">
    <source>
        <dbReference type="Proteomes" id="UP000235965"/>
    </source>
</evidence>
<evidence type="ECO:0000256" key="5">
    <source>
        <dbReference type="ARBA" id="ARBA00023242"/>
    </source>
</evidence>
<dbReference type="GO" id="GO:0000070">
    <property type="term" value="P:mitotic sister chromatid segregation"/>
    <property type="evidence" value="ECO:0007669"/>
    <property type="project" value="TreeGrafter"/>
</dbReference>
<evidence type="ECO:0000256" key="4">
    <source>
        <dbReference type="ARBA" id="ARBA00022454"/>
    </source>
</evidence>
<dbReference type="PANTHER" id="PTHR48208">
    <property type="entry name" value="CENTROMERE PROTEIN I"/>
    <property type="match status" value="1"/>
</dbReference>
<dbReference type="Proteomes" id="UP000235965">
    <property type="component" value="Unassembled WGS sequence"/>
</dbReference>
<keyword evidence="5" id="KW-0539">Nucleus</keyword>
<evidence type="ECO:0000256" key="1">
    <source>
        <dbReference type="ARBA" id="ARBA00004123"/>
    </source>
</evidence>
<evidence type="ECO:0008006" key="9">
    <source>
        <dbReference type="Google" id="ProtNLM"/>
    </source>
</evidence>
<sequence>MNAKETAIRYFKRLKGTKTCNRVEFTTCLNELKGEAHNGFSEEEVETLIDALISAECLASVRFQGLLECIVPHKLVTHKAVLNLLQWIFTYFHTAPVGSLKSALDWMIGLIEFGLTDEMVVHAFYHHFYLLLENERLSVAACKLIHLLTTPSDVSRWRVKKILKIEQKFGKRNHTTCLLCLFKSYKPECVPEKVPAVNLHTAFKAVGKMNPFFQQAQLRLNAGSSEETCAKMVKWNIDQGLKKTRTKTKVDAVPPLDYVYFGSKLYRAKEKHSILEFKTLKSLSVHQLNLDIPCNSMSLLQNIAGIHVLAFGDRSLQSRLSFNLYYTLYRAFIELDQDFSYRERENVLKQIVELEEYMQQGIPVVSRFLAEYLPRWDGEDFREMIFHLLQWITFSSYLELHDIILDHIRNLFMTSSIEVKCSIIGMLNKFVENLICICLFRKEKEISGLFLEIRDEWSELETLQNIIKFVTDLCVAGLTVEQGSYLLLHEALRFFEMATCLEEENKLPIWTMMPPAVVYNGLFSRSACFLARVCDLLLKYDMAQYPRLRALGLRTKFLKEVNRQQLYIADFMSSLWNQNCFDEKERGYIFKGMPESHVQSFFFYTIPNEALTLKNHFALVPYVFLMQKACSALQDAAFDQDDLMIICSNYFPEIYNLIIHESE</sequence>
<dbReference type="AlphaFoldDB" id="A0A2J7QBN4"/>
<comment type="similarity">
    <text evidence="3">Belongs to the CENP-I/CTF3 family.</text>
</comment>
<evidence type="ECO:0000256" key="3">
    <source>
        <dbReference type="ARBA" id="ARBA00005470"/>
    </source>
</evidence>
<keyword evidence="6" id="KW-0137">Centromere</keyword>
<comment type="subcellular location">
    <subcellularLocation>
        <location evidence="2">Chromosome</location>
        <location evidence="2">Centromere</location>
    </subcellularLocation>
    <subcellularLocation>
        <location evidence="1">Nucleus</location>
    </subcellularLocation>
</comment>
<dbReference type="OrthoDB" id="6347512at2759"/>
<evidence type="ECO:0000313" key="7">
    <source>
        <dbReference type="EMBL" id="PNF26003.1"/>
    </source>
</evidence>
<proteinExistence type="inferred from homology"/>
<keyword evidence="4" id="KW-0158">Chromosome</keyword>
<dbReference type="GO" id="GO:0000939">
    <property type="term" value="C:inner kinetochore"/>
    <property type="evidence" value="ECO:0007669"/>
    <property type="project" value="TreeGrafter"/>
</dbReference>
<dbReference type="EMBL" id="NEVH01016296">
    <property type="protein sequence ID" value="PNF26003.1"/>
    <property type="molecule type" value="Genomic_DNA"/>
</dbReference>
<keyword evidence="8" id="KW-1185">Reference proteome</keyword>
<dbReference type="InParanoid" id="A0A2J7QBN4"/>
<dbReference type="GO" id="GO:0034080">
    <property type="term" value="P:CENP-A containing chromatin assembly"/>
    <property type="evidence" value="ECO:0007669"/>
    <property type="project" value="TreeGrafter"/>
</dbReference>
<reference evidence="7 8" key="1">
    <citation type="submission" date="2017-12" db="EMBL/GenBank/DDBJ databases">
        <title>Hemimetabolous genomes reveal molecular basis of termite eusociality.</title>
        <authorList>
            <person name="Harrison M.C."/>
            <person name="Jongepier E."/>
            <person name="Robertson H.M."/>
            <person name="Arning N."/>
            <person name="Bitard-Feildel T."/>
            <person name="Chao H."/>
            <person name="Childers C.P."/>
            <person name="Dinh H."/>
            <person name="Doddapaneni H."/>
            <person name="Dugan S."/>
            <person name="Gowin J."/>
            <person name="Greiner C."/>
            <person name="Han Y."/>
            <person name="Hu H."/>
            <person name="Hughes D.S.T."/>
            <person name="Huylmans A.-K."/>
            <person name="Kemena C."/>
            <person name="Kremer L.P.M."/>
            <person name="Lee S.L."/>
            <person name="Lopez-Ezquerra A."/>
            <person name="Mallet L."/>
            <person name="Monroy-Kuhn J.M."/>
            <person name="Moser A."/>
            <person name="Murali S.C."/>
            <person name="Muzny D.M."/>
            <person name="Otani S."/>
            <person name="Piulachs M.-D."/>
            <person name="Poelchau M."/>
            <person name="Qu J."/>
            <person name="Schaub F."/>
            <person name="Wada-Katsumata A."/>
            <person name="Worley K.C."/>
            <person name="Xie Q."/>
            <person name="Ylla G."/>
            <person name="Poulsen M."/>
            <person name="Gibbs R.A."/>
            <person name="Schal C."/>
            <person name="Richards S."/>
            <person name="Belles X."/>
            <person name="Korb J."/>
            <person name="Bornberg-Bauer E."/>
        </authorList>
    </citation>
    <scope>NUCLEOTIDE SEQUENCE [LARGE SCALE GENOMIC DNA]</scope>
    <source>
        <tissue evidence="7">Whole body</tissue>
    </source>
</reference>
<gene>
    <name evidence="7" type="ORF">B7P43_G06380</name>
</gene>
<name>A0A2J7QBN4_9NEOP</name>